<reference evidence="1 2" key="1">
    <citation type="submission" date="2016-11" db="EMBL/GenBank/DDBJ databases">
        <title>Mixed transmission modes and dynamic genome evolution in an obligate animal-bacterial symbiosis.</title>
        <authorList>
            <person name="Russell S.L."/>
            <person name="Corbett-Detig R.B."/>
            <person name="Cavanaugh C.M."/>
        </authorList>
    </citation>
    <scope>NUCLEOTIDE SEQUENCE [LARGE SCALE GENOMIC DNA]</scope>
    <source>
        <strain evidence="1">Sp-SM6</strain>
    </source>
</reference>
<dbReference type="Proteomes" id="UP000190198">
    <property type="component" value="Unassembled WGS sequence"/>
</dbReference>
<evidence type="ECO:0008006" key="3">
    <source>
        <dbReference type="Google" id="ProtNLM"/>
    </source>
</evidence>
<gene>
    <name evidence="1" type="ORF">BOW52_01160</name>
</gene>
<dbReference type="EMBL" id="MPRK01000009">
    <property type="protein sequence ID" value="OOZ42872.1"/>
    <property type="molecule type" value="Genomic_DNA"/>
</dbReference>
<organism evidence="1 2">
    <name type="scientific">Solemya elarraichensis gill symbiont</name>
    <dbReference type="NCBI Taxonomy" id="1918949"/>
    <lineage>
        <taxon>Bacteria</taxon>
        <taxon>Pseudomonadati</taxon>
        <taxon>Pseudomonadota</taxon>
        <taxon>Gammaproteobacteria</taxon>
        <taxon>sulfur-oxidizing symbionts</taxon>
    </lineage>
</organism>
<evidence type="ECO:0000313" key="1">
    <source>
        <dbReference type="EMBL" id="OOZ42872.1"/>
    </source>
</evidence>
<accession>A0A1T2LCX2</accession>
<comment type="caution">
    <text evidence="1">The sequence shown here is derived from an EMBL/GenBank/DDBJ whole genome shotgun (WGS) entry which is preliminary data.</text>
</comment>
<sequence length="325" mass="35277">MIINNPRKAMRSLTLILTILLLTTTTVVAEAYYRVTGIALTDTLNVRKTASTSADKAGVLAADSKCIRAENCAKGWCKIDFEEGSAYVYDRYLEKMKDSSVCKAKNSGLPTLEEIAAIRAALDAETSPETINKTRTALAALSTPDYLVEIAKNLCSKSLLEKKRAAGKFVSAAHILFASYQTSIAEKINSGSIPLVRITTNSAKGQVIADFFGEKEKATSCRVVLRHANGAEPGISQNIDATVARFMRMGGRLLVASETHNQEALSDEEPYEIDLRYYGSRCKDIYLKTITAKQGSSIKSSALEIALAGSLQAPDYACLPLDEIR</sequence>
<proteinExistence type="predicted"/>
<protein>
    <recommendedName>
        <fullName evidence="3">SH3b domain-containing protein</fullName>
    </recommendedName>
</protein>
<evidence type="ECO:0000313" key="2">
    <source>
        <dbReference type="Proteomes" id="UP000190198"/>
    </source>
</evidence>
<name>A0A1T2LCX2_9GAMM</name>
<dbReference type="Gene3D" id="2.30.30.40">
    <property type="entry name" value="SH3 Domains"/>
    <property type="match status" value="1"/>
</dbReference>
<dbReference type="AlphaFoldDB" id="A0A1T2LCX2"/>
<keyword evidence="2" id="KW-1185">Reference proteome</keyword>